<reference evidence="2" key="1">
    <citation type="journal article" date="2014" name="Nat. Genet.">
        <title>Genome and transcriptome of the porcine whipworm Trichuris suis.</title>
        <authorList>
            <person name="Jex A.R."/>
            <person name="Nejsum P."/>
            <person name="Schwarz E.M."/>
            <person name="Hu L."/>
            <person name="Young N.D."/>
            <person name="Hall R.S."/>
            <person name="Korhonen P.K."/>
            <person name="Liao S."/>
            <person name="Thamsborg S."/>
            <person name="Xia J."/>
            <person name="Xu P."/>
            <person name="Wang S."/>
            <person name="Scheerlinck J.P."/>
            <person name="Hofmann A."/>
            <person name="Sternberg P.W."/>
            <person name="Wang J."/>
            <person name="Gasser R.B."/>
        </authorList>
    </citation>
    <scope>NUCLEOTIDE SEQUENCE [LARGE SCALE GENOMIC DNA]</scope>
    <source>
        <strain evidence="2">DCEP-RM93F</strain>
    </source>
</reference>
<organism evidence="2">
    <name type="scientific">Trichuris suis</name>
    <name type="common">pig whipworm</name>
    <dbReference type="NCBI Taxonomy" id="68888"/>
    <lineage>
        <taxon>Eukaryota</taxon>
        <taxon>Metazoa</taxon>
        <taxon>Ecdysozoa</taxon>
        <taxon>Nematoda</taxon>
        <taxon>Enoplea</taxon>
        <taxon>Dorylaimia</taxon>
        <taxon>Trichinellida</taxon>
        <taxon>Trichuridae</taxon>
        <taxon>Trichuris</taxon>
    </lineage>
</organism>
<accession>A0A085NJ30</accession>
<dbReference type="EMBL" id="KL367495">
    <property type="protein sequence ID" value="KFD69476.1"/>
    <property type="molecule type" value="Genomic_DNA"/>
</dbReference>
<feature type="region of interest" description="Disordered" evidence="1">
    <location>
        <begin position="138"/>
        <end position="159"/>
    </location>
</feature>
<sequence>MAVFSSLNLVHNSRKLVVMAITKAQNDPVQCFPTFSPPSPTQDVVITPLEAVQFAIARRCQAQENSDRPFHKSDLSRIPFLIARLPSAKRRCAIGKSFRLLAQSKGPINDNRLISIVKLRTGASGSLRRDFFWLQRGGDGSQEGDEGKRGRWAVEGGDLGPPRGDAVTGTVATCLRRPSSLDSIMACSTGNPELKLAIYLCCQKKSLRSEPLAPVRSDYGNQPVIVGLTLCAELEDGSFSLRHSGASPTVAVLSGKEFLKGRSNEKADRCFLRLTSACCGEL</sequence>
<evidence type="ECO:0000313" key="2">
    <source>
        <dbReference type="EMBL" id="KFD69476.1"/>
    </source>
</evidence>
<proteinExistence type="predicted"/>
<dbReference type="AlphaFoldDB" id="A0A085NJ30"/>
<protein>
    <submittedName>
        <fullName evidence="2">Uncharacterized protein</fullName>
    </submittedName>
</protein>
<gene>
    <name evidence="2" type="ORF">M514_18348</name>
</gene>
<dbReference type="Proteomes" id="UP000030758">
    <property type="component" value="Unassembled WGS sequence"/>
</dbReference>
<name>A0A085NJ30_9BILA</name>
<evidence type="ECO:0000256" key="1">
    <source>
        <dbReference type="SAM" id="MobiDB-lite"/>
    </source>
</evidence>